<dbReference type="OrthoDB" id="2973394at2"/>
<evidence type="ECO:0000313" key="1">
    <source>
        <dbReference type="EMBL" id="KAB8126919.1"/>
    </source>
</evidence>
<proteinExistence type="predicted"/>
<dbReference type="AlphaFoldDB" id="A0A7C8GQX2"/>
<keyword evidence="2" id="KW-1185">Reference proteome</keyword>
<gene>
    <name evidence="1" type="ORF">F9U64_19050</name>
</gene>
<dbReference type="Proteomes" id="UP000480246">
    <property type="component" value="Unassembled WGS sequence"/>
</dbReference>
<protein>
    <submittedName>
        <fullName evidence="1">Uncharacterized protein</fullName>
    </submittedName>
</protein>
<accession>A0A7C8GQX2</accession>
<dbReference type="EMBL" id="WEID01000099">
    <property type="protein sequence ID" value="KAB8126919.1"/>
    <property type="molecule type" value="Genomic_DNA"/>
</dbReference>
<organism evidence="1 2">
    <name type="scientific">Gracilibacillus oryzae</name>
    <dbReference type="NCBI Taxonomy" id="1672701"/>
    <lineage>
        <taxon>Bacteria</taxon>
        <taxon>Bacillati</taxon>
        <taxon>Bacillota</taxon>
        <taxon>Bacilli</taxon>
        <taxon>Bacillales</taxon>
        <taxon>Bacillaceae</taxon>
        <taxon>Gracilibacillus</taxon>
    </lineage>
</organism>
<reference evidence="1 2" key="1">
    <citation type="submission" date="2019-10" db="EMBL/GenBank/DDBJ databases">
        <title>Gracilibacillus sp. nov. isolated from rice seeds.</title>
        <authorList>
            <person name="He S."/>
        </authorList>
    </citation>
    <scope>NUCLEOTIDE SEQUENCE [LARGE SCALE GENOMIC DNA]</scope>
    <source>
        <strain evidence="1 2">TD8</strain>
    </source>
</reference>
<dbReference type="RefSeq" id="WP_153406467.1">
    <property type="nucleotide sequence ID" value="NZ_ML762446.1"/>
</dbReference>
<sequence>MEKFRVTFEMINGQNHFYEVESTTEKVYELLNNSPDGWIQLKESGETHYIKADSIARARVISESDYNKIEQQKQEENFKALNNYGF</sequence>
<evidence type="ECO:0000313" key="2">
    <source>
        <dbReference type="Proteomes" id="UP000480246"/>
    </source>
</evidence>
<comment type="caution">
    <text evidence="1">The sequence shown here is derived from an EMBL/GenBank/DDBJ whole genome shotgun (WGS) entry which is preliminary data.</text>
</comment>
<name>A0A7C8GQX2_9BACI</name>